<keyword evidence="3" id="KW-1185">Reference proteome</keyword>
<sequence>MMIQPRRSSSSPPPPPEATPTQLVLKDEKNKEVPVKDWTPNYIQFTLLGCISCQFT</sequence>
<reference evidence="2" key="2">
    <citation type="submission" date="2023-06" db="EMBL/GenBank/DDBJ databases">
        <authorList>
            <person name="Ma L."/>
            <person name="Liu K.-W."/>
            <person name="Li Z."/>
            <person name="Hsiao Y.-Y."/>
            <person name="Qi Y."/>
            <person name="Fu T."/>
            <person name="Tang G."/>
            <person name="Zhang D."/>
            <person name="Sun W.-H."/>
            <person name="Liu D.-K."/>
            <person name="Li Y."/>
            <person name="Chen G.-Z."/>
            <person name="Liu X.-D."/>
            <person name="Liao X.-Y."/>
            <person name="Jiang Y.-T."/>
            <person name="Yu X."/>
            <person name="Hao Y."/>
            <person name="Huang J."/>
            <person name="Zhao X.-W."/>
            <person name="Ke S."/>
            <person name="Chen Y.-Y."/>
            <person name="Wu W.-L."/>
            <person name="Hsu J.-L."/>
            <person name="Lin Y.-F."/>
            <person name="Huang M.-D."/>
            <person name="Li C.-Y."/>
            <person name="Huang L."/>
            <person name="Wang Z.-W."/>
            <person name="Zhao X."/>
            <person name="Zhong W.-Y."/>
            <person name="Peng D.-H."/>
            <person name="Ahmad S."/>
            <person name="Lan S."/>
            <person name="Zhang J.-S."/>
            <person name="Tsai W.-C."/>
            <person name="Van De Peer Y."/>
            <person name="Liu Z.-J."/>
        </authorList>
    </citation>
    <scope>NUCLEOTIDE SEQUENCE</scope>
    <source>
        <strain evidence="2">CP</strain>
        <tissue evidence="2">Leaves</tissue>
    </source>
</reference>
<reference evidence="2" key="1">
    <citation type="journal article" date="2023" name="Nat. Commun.">
        <title>Diploid and tetraploid genomes of Acorus and the evolution of monocots.</title>
        <authorList>
            <person name="Ma L."/>
            <person name="Liu K.W."/>
            <person name="Li Z."/>
            <person name="Hsiao Y.Y."/>
            <person name="Qi Y."/>
            <person name="Fu T."/>
            <person name="Tang G.D."/>
            <person name="Zhang D."/>
            <person name="Sun W.H."/>
            <person name="Liu D.K."/>
            <person name="Li Y."/>
            <person name="Chen G.Z."/>
            <person name="Liu X.D."/>
            <person name="Liao X.Y."/>
            <person name="Jiang Y.T."/>
            <person name="Yu X."/>
            <person name="Hao Y."/>
            <person name="Huang J."/>
            <person name="Zhao X.W."/>
            <person name="Ke S."/>
            <person name="Chen Y.Y."/>
            <person name="Wu W.L."/>
            <person name="Hsu J.L."/>
            <person name="Lin Y.F."/>
            <person name="Huang M.D."/>
            <person name="Li C.Y."/>
            <person name="Huang L."/>
            <person name="Wang Z.W."/>
            <person name="Zhao X."/>
            <person name="Zhong W.Y."/>
            <person name="Peng D.H."/>
            <person name="Ahmad S."/>
            <person name="Lan S."/>
            <person name="Zhang J.S."/>
            <person name="Tsai W.C."/>
            <person name="Van de Peer Y."/>
            <person name="Liu Z.J."/>
        </authorList>
    </citation>
    <scope>NUCLEOTIDE SEQUENCE</scope>
    <source>
        <strain evidence="2">CP</strain>
    </source>
</reference>
<evidence type="ECO:0000256" key="1">
    <source>
        <dbReference type="SAM" id="MobiDB-lite"/>
    </source>
</evidence>
<evidence type="ECO:0000313" key="3">
    <source>
        <dbReference type="Proteomes" id="UP001180020"/>
    </source>
</evidence>
<accession>A0AAV9D9T1</accession>
<gene>
    <name evidence="2" type="ORF">QJS10_CPB15g01402</name>
</gene>
<feature type="region of interest" description="Disordered" evidence="1">
    <location>
        <begin position="1"/>
        <end position="28"/>
    </location>
</feature>
<proteinExistence type="predicted"/>
<comment type="caution">
    <text evidence="2">The sequence shown here is derived from an EMBL/GenBank/DDBJ whole genome shotgun (WGS) entry which is preliminary data.</text>
</comment>
<dbReference type="EMBL" id="JAUJYO010000015">
    <property type="protein sequence ID" value="KAK1297647.1"/>
    <property type="molecule type" value="Genomic_DNA"/>
</dbReference>
<feature type="compositionally biased region" description="Low complexity" evidence="1">
    <location>
        <begin position="1"/>
        <end position="10"/>
    </location>
</feature>
<dbReference type="Proteomes" id="UP001180020">
    <property type="component" value="Unassembled WGS sequence"/>
</dbReference>
<name>A0AAV9D9T1_ACOCL</name>
<organism evidence="2 3">
    <name type="scientific">Acorus calamus</name>
    <name type="common">Sweet flag</name>
    <dbReference type="NCBI Taxonomy" id="4465"/>
    <lineage>
        <taxon>Eukaryota</taxon>
        <taxon>Viridiplantae</taxon>
        <taxon>Streptophyta</taxon>
        <taxon>Embryophyta</taxon>
        <taxon>Tracheophyta</taxon>
        <taxon>Spermatophyta</taxon>
        <taxon>Magnoliopsida</taxon>
        <taxon>Liliopsida</taxon>
        <taxon>Acoraceae</taxon>
        <taxon>Acorus</taxon>
    </lineage>
</organism>
<evidence type="ECO:0000313" key="2">
    <source>
        <dbReference type="EMBL" id="KAK1297647.1"/>
    </source>
</evidence>
<dbReference type="AlphaFoldDB" id="A0AAV9D9T1"/>
<protein>
    <submittedName>
        <fullName evidence="2">Uncharacterized protein</fullName>
    </submittedName>
</protein>